<gene>
    <name evidence="3" type="ORF">CAV_0023</name>
</gene>
<name>A0A222MVM7_9BACT</name>
<dbReference type="InterPro" id="IPR036812">
    <property type="entry name" value="NAD(P)_OxRdtase_dom_sf"/>
</dbReference>
<dbReference type="Proteomes" id="UP000201169">
    <property type="component" value="Chromosome"/>
</dbReference>
<sequence>MKSMDSRREFLKNSGKVMLGAAALASLGTRVFAQDFKSSKSSIQTLPSRILGKDKAALEVSALGLGCMGMSANHGVPPPVKDMIRLLHEAFELGVRYFDTAEIYGPHTNEILLGKAFKDRRDKVVIGTKFGLYYPFKVQQQDSSKKSIFRAVDESLKRLQTDYIDLYTQHRVDTDTPIEEVAQTMSELIKMGKIRHYGLSEAGARTIRRAHKVCPITSIQSHYSMMMREVESNDVLSTCEELGIGFSAYSPLERGFLGGLMNENTKFHPELDMRASFPRFTPEALKANQVFIEYLRELAKSKKVDGKEATTAQIALAWLLAQKPFIMPIPETTKLAHLKQNLGALKISFSKEELQEIDTRIKAIKIVGERYPVGSAQAKSVGL</sequence>
<dbReference type="AlphaFoldDB" id="A0A222MVM7"/>
<feature type="domain" description="NADP-dependent oxidoreductase" evidence="2">
    <location>
        <begin position="63"/>
        <end position="359"/>
    </location>
</feature>
<dbReference type="CDD" id="cd19078">
    <property type="entry name" value="AKR_AKR13C1_2"/>
    <property type="match status" value="1"/>
</dbReference>
<dbReference type="InterPro" id="IPR050791">
    <property type="entry name" value="Aldo-Keto_reductase"/>
</dbReference>
<accession>A0A222MVM7</accession>
<evidence type="ECO:0000256" key="1">
    <source>
        <dbReference type="ARBA" id="ARBA00023002"/>
    </source>
</evidence>
<organism evidence="3 4">
    <name type="scientific">Campylobacter avium LMG 24591</name>
    <dbReference type="NCBI Taxonomy" id="522484"/>
    <lineage>
        <taxon>Bacteria</taxon>
        <taxon>Pseudomonadati</taxon>
        <taxon>Campylobacterota</taxon>
        <taxon>Epsilonproteobacteria</taxon>
        <taxon>Campylobacterales</taxon>
        <taxon>Campylobacteraceae</taxon>
        <taxon>Campylobacter</taxon>
    </lineage>
</organism>
<dbReference type="PANTHER" id="PTHR43625">
    <property type="entry name" value="AFLATOXIN B1 ALDEHYDE REDUCTASE"/>
    <property type="match status" value="1"/>
</dbReference>
<evidence type="ECO:0000259" key="2">
    <source>
        <dbReference type="Pfam" id="PF00248"/>
    </source>
</evidence>
<dbReference type="Pfam" id="PF00248">
    <property type="entry name" value="Aldo_ket_red"/>
    <property type="match status" value="1"/>
</dbReference>
<dbReference type="InterPro" id="IPR023210">
    <property type="entry name" value="NADP_OxRdtase_dom"/>
</dbReference>
<evidence type="ECO:0000313" key="3">
    <source>
        <dbReference type="EMBL" id="ASQ29708.1"/>
    </source>
</evidence>
<dbReference type="PANTHER" id="PTHR43625:SF77">
    <property type="entry name" value="ALDO-KETO REDUCTASE"/>
    <property type="match status" value="1"/>
</dbReference>
<proteinExistence type="predicted"/>
<keyword evidence="4" id="KW-1185">Reference proteome</keyword>
<protein>
    <submittedName>
        <fullName evidence="3">Aldo/keto reductase</fullName>
    </submittedName>
</protein>
<dbReference type="SUPFAM" id="SSF51430">
    <property type="entry name" value="NAD(P)-linked oxidoreductase"/>
    <property type="match status" value="1"/>
</dbReference>
<reference evidence="3 4" key="1">
    <citation type="submission" date="2017-07" db="EMBL/GenBank/DDBJ databases">
        <title>Analysis of two Campylobacter avium genomes and identification of a novel hippuricase gene.</title>
        <authorList>
            <person name="Miller W.G."/>
            <person name="Chapman M.H."/>
            <person name="Yee E."/>
            <person name="Revez J."/>
            <person name="Bono J.L."/>
            <person name="Rossi M."/>
        </authorList>
    </citation>
    <scope>NUCLEOTIDE SEQUENCE [LARGE SCALE GENOMIC DNA]</scope>
    <source>
        <strain evidence="3 4">LMG 24591</strain>
    </source>
</reference>
<dbReference type="GO" id="GO:0005737">
    <property type="term" value="C:cytoplasm"/>
    <property type="evidence" value="ECO:0007669"/>
    <property type="project" value="TreeGrafter"/>
</dbReference>
<dbReference type="InterPro" id="IPR020471">
    <property type="entry name" value="AKR"/>
</dbReference>
<dbReference type="EMBL" id="CP022347">
    <property type="protein sequence ID" value="ASQ29708.1"/>
    <property type="molecule type" value="Genomic_DNA"/>
</dbReference>
<dbReference type="PRINTS" id="PR00069">
    <property type="entry name" value="ALDKETRDTASE"/>
</dbReference>
<dbReference type="Gene3D" id="3.20.20.100">
    <property type="entry name" value="NADP-dependent oxidoreductase domain"/>
    <property type="match status" value="1"/>
</dbReference>
<dbReference type="KEGG" id="cavi:CAV_0023"/>
<dbReference type="GO" id="GO:0016491">
    <property type="term" value="F:oxidoreductase activity"/>
    <property type="evidence" value="ECO:0007669"/>
    <property type="project" value="UniProtKB-KW"/>
</dbReference>
<keyword evidence="1" id="KW-0560">Oxidoreductase</keyword>
<dbReference type="InterPro" id="IPR006311">
    <property type="entry name" value="TAT_signal"/>
</dbReference>
<evidence type="ECO:0000313" key="4">
    <source>
        <dbReference type="Proteomes" id="UP000201169"/>
    </source>
</evidence>
<dbReference type="PROSITE" id="PS51318">
    <property type="entry name" value="TAT"/>
    <property type="match status" value="1"/>
</dbReference>